<dbReference type="Proteomes" id="UP000069902">
    <property type="component" value="Chromosome cPNK"/>
</dbReference>
<dbReference type="CDD" id="cd02440">
    <property type="entry name" value="AdoMet_MTases"/>
    <property type="match status" value="1"/>
</dbReference>
<evidence type="ECO:0000313" key="1">
    <source>
        <dbReference type="EMBL" id="CUI15816.1"/>
    </source>
</evidence>
<dbReference type="InterPro" id="IPR029063">
    <property type="entry name" value="SAM-dependent_MTases_sf"/>
</dbReference>
<dbReference type="EMBL" id="LN879502">
    <property type="protein sequence ID" value="CUI15816.1"/>
    <property type="molecule type" value="Genomic_DNA"/>
</dbReference>
<name>A0A0U5J7T6_9BACT</name>
<dbReference type="Gene3D" id="3.40.50.150">
    <property type="entry name" value="Vaccinia Virus protein VP39"/>
    <property type="match status" value="1"/>
</dbReference>
<dbReference type="InParanoid" id="A0A0U5J7T6"/>
<dbReference type="SUPFAM" id="SSF53335">
    <property type="entry name" value="S-adenosyl-L-methionine-dependent methyltransferases"/>
    <property type="match status" value="1"/>
</dbReference>
<dbReference type="AlphaFoldDB" id="A0A0U5J7T6"/>
<organism evidence="1 2">
    <name type="scientific">Candidatus Protochlamydia naegleriophila</name>
    <dbReference type="NCBI Taxonomy" id="389348"/>
    <lineage>
        <taxon>Bacteria</taxon>
        <taxon>Pseudomonadati</taxon>
        <taxon>Chlamydiota</taxon>
        <taxon>Chlamydiia</taxon>
        <taxon>Parachlamydiales</taxon>
        <taxon>Parachlamydiaceae</taxon>
        <taxon>Candidatus Protochlamydia</taxon>
    </lineage>
</organism>
<dbReference type="STRING" id="389348.PNK_0178"/>
<accession>A0A0U5J7T6</accession>
<gene>
    <name evidence="1" type="ORF">PNK_0178</name>
</gene>
<reference evidence="2" key="1">
    <citation type="submission" date="2015-09" db="EMBL/GenBank/DDBJ databases">
        <authorList>
            <person name="Bertelli C."/>
        </authorList>
    </citation>
    <scope>NUCLEOTIDE SEQUENCE [LARGE SCALE GENOMIC DNA]</scope>
    <source>
        <strain evidence="2">KNic</strain>
    </source>
</reference>
<dbReference type="InterPro" id="IPR027555">
    <property type="entry name" value="Mo5U34_MeTrfas-like"/>
</dbReference>
<dbReference type="Pfam" id="PF08003">
    <property type="entry name" value="Methyltransf_9"/>
    <property type="match status" value="1"/>
</dbReference>
<keyword evidence="2" id="KW-1185">Reference proteome</keyword>
<proteinExistence type="predicted"/>
<dbReference type="KEGG" id="pnl:PNK_0178"/>
<dbReference type="PATRIC" id="fig|389348.3.peg.207"/>
<sequence length="288" mass="33117">MERYIKAVKKRVKNVTDRVKGAYHILFANQQTPLNRYSDVFPHPQNALNIFPDEWRSRFPEPYRHLQAGETPLFEDLGVKWGIEQMAGVEGKKVLELGPLEGGHSYILQSEGASSIVSIEAHPRAYLKCLIVKEVLKLNRVEFLFGDFMEYLRQSPDQFDIGMAVGVLYHMKNPAELLALAANRCSKLYVWTHYYDKKACQKALLKPRFSAPVEADYQGFKHTLHKYSYGAARKWRTFIGGPATMSNWLTKDDIIACCRHFGFTRFEINFDSPDHPHGPCFSFVAHKE</sequence>
<evidence type="ECO:0000313" key="2">
    <source>
        <dbReference type="Proteomes" id="UP000069902"/>
    </source>
</evidence>
<protein>
    <submittedName>
        <fullName evidence="1">Uncharacterized protein</fullName>
    </submittedName>
</protein>